<accession>A0AAW6BGG5</accession>
<dbReference type="AlphaFoldDB" id="A0AAW6BGG5"/>
<evidence type="ECO:0000313" key="1">
    <source>
        <dbReference type="EMBL" id="MDB6371838.1"/>
    </source>
</evidence>
<dbReference type="EMBL" id="JAQMFO010000008">
    <property type="protein sequence ID" value="MDB6371838.1"/>
    <property type="molecule type" value="Genomic_DNA"/>
</dbReference>
<reference evidence="1" key="1">
    <citation type="submission" date="2023-01" db="EMBL/GenBank/DDBJ databases">
        <title>Genome sequencing of Photorhabdus bodei 09-20.</title>
        <authorList>
            <person name="Kalindamar S."/>
            <person name="Kumru S."/>
        </authorList>
    </citation>
    <scope>NUCLEOTIDE SEQUENCE</scope>
    <source>
        <strain evidence="1">09-20</strain>
    </source>
</reference>
<proteinExistence type="predicted"/>
<gene>
    <name evidence="1" type="ORF">PH362_07705</name>
</gene>
<protein>
    <recommendedName>
        <fullName evidence="3">Bacterial EndoU nuclease domain-containing protein</fullName>
    </recommendedName>
</protein>
<comment type="caution">
    <text evidence="1">The sequence shown here is derived from an EMBL/GenBank/DDBJ whole genome shotgun (WGS) entry which is preliminary data.</text>
</comment>
<organism evidence="1 2">
    <name type="scientific">Photorhabdus bodei</name>
    <dbReference type="NCBI Taxonomy" id="2029681"/>
    <lineage>
        <taxon>Bacteria</taxon>
        <taxon>Pseudomonadati</taxon>
        <taxon>Pseudomonadota</taxon>
        <taxon>Gammaproteobacteria</taxon>
        <taxon>Enterobacterales</taxon>
        <taxon>Morganellaceae</taxon>
        <taxon>Photorhabdus</taxon>
    </lineage>
</organism>
<dbReference type="Proteomes" id="UP001212996">
    <property type="component" value="Unassembled WGS sequence"/>
</dbReference>
<sequence length="144" mass="15373">MTEYDAVALEAAAAKIEVVVVNATKNTVWQGSIVQSRVNLRNGDGSTGSGLEYAWKKHGGEWGANKSHFTVSKDELKAILQSDIVVKSPVQYSKTTGNYMRSIDMGRPIGIDAKSGGKPTSIMTVITDKNGNLVNTFPGKTGVN</sequence>
<name>A0AAW6BGG5_9GAMM</name>
<evidence type="ECO:0000313" key="2">
    <source>
        <dbReference type="Proteomes" id="UP001212996"/>
    </source>
</evidence>
<dbReference type="RefSeq" id="WP_271866073.1">
    <property type="nucleotide sequence ID" value="NZ_JAQMFO010000008.1"/>
</dbReference>
<evidence type="ECO:0008006" key="3">
    <source>
        <dbReference type="Google" id="ProtNLM"/>
    </source>
</evidence>